<evidence type="ECO:0000256" key="1">
    <source>
        <dbReference type="ARBA" id="ARBA00022801"/>
    </source>
</evidence>
<dbReference type="AlphaFoldDB" id="A0A3B0SDY4"/>
<dbReference type="SUPFAM" id="SSF53474">
    <property type="entry name" value="alpha/beta-Hydrolases"/>
    <property type="match status" value="1"/>
</dbReference>
<dbReference type="Gene3D" id="3.40.50.1820">
    <property type="entry name" value="alpha/beta hydrolase"/>
    <property type="match status" value="1"/>
</dbReference>
<proteinExistence type="predicted"/>
<dbReference type="GO" id="GO:0016787">
    <property type="term" value="F:hydrolase activity"/>
    <property type="evidence" value="ECO:0007669"/>
    <property type="project" value="UniProtKB-KW"/>
</dbReference>
<dbReference type="PANTHER" id="PTHR48081">
    <property type="entry name" value="AB HYDROLASE SUPERFAMILY PROTEIN C4A8.06C"/>
    <property type="match status" value="1"/>
</dbReference>
<reference evidence="3" key="1">
    <citation type="submission" date="2018-06" db="EMBL/GenBank/DDBJ databases">
        <authorList>
            <person name="Zhirakovskaya E."/>
        </authorList>
    </citation>
    <scope>NUCLEOTIDE SEQUENCE</scope>
</reference>
<dbReference type="InterPro" id="IPR029058">
    <property type="entry name" value="AB_hydrolase_fold"/>
</dbReference>
<dbReference type="PANTHER" id="PTHR48081:SF8">
    <property type="entry name" value="ALPHA_BETA HYDROLASE FOLD-3 DOMAIN-CONTAINING PROTEIN-RELATED"/>
    <property type="match status" value="1"/>
</dbReference>
<dbReference type="InterPro" id="IPR050300">
    <property type="entry name" value="GDXG_lipolytic_enzyme"/>
</dbReference>
<keyword evidence="1" id="KW-0378">Hydrolase</keyword>
<dbReference type="EMBL" id="UOEK01000156">
    <property type="protein sequence ID" value="VAV99136.1"/>
    <property type="molecule type" value="Genomic_DNA"/>
</dbReference>
<dbReference type="InterPro" id="IPR013094">
    <property type="entry name" value="AB_hydrolase_3"/>
</dbReference>
<evidence type="ECO:0000259" key="2">
    <source>
        <dbReference type="Pfam" id="PF07859"/>
    </source>
</evidence>
<protein>
    <recommendedName>
        <fullName evidence="2">Alpha/beta hydrolase fold-3 domain-containing protein</fullName>
    </recommendedName>
</protein>
<gene>
    <name evidence="3" type="ORF">MNBD_ACTINO02-2147</name>
</gene>
<name>A0A3B0SDY4_9ZZZZ</name>
<sequence>MQIDPRLFSDEAVTEETRAFNTDLREKLVELPPMSSFTPDEVRRARREGDTWWGPPVYSDHARTITIDGPGGDLELRVIDAGNSNGVYLHIHGGGWVFGAADLSDVANEKMAVEAGVTTVSVEYRLAPEHPYPAGLEDCAAAARWLIENGASVFGTDRFTIGGGSAGANLAVATLLKTRDDLGYTDWLGANLIYGSYFPHGTPSVHQWDTEGLILDRALVNWFRKNYEGGTDVPMYDPFFSPLYGVLDNMPPALFTIGTWDPLVDDTLFMATRWLAAGNETELAIYPGGVHAFDALPMRIGTDARARMHEFVRCAVTG</sequence>
<accession>A0A3B0SDY4</accession>
<dbReference type="Pfam" id="PF07859">
    <property type="entry name" value="Abhydrolase_3"/>
    <property type="match status" value="1"/>
</dbReference>
<evidence type="ECO:0000313" key="3">
    <source>
        <dbReference type="EMBL" id="VAV99136.1"/>
    </source>
</evidence>
<organism evidence="3">
    <name type="scientific">hydrothermal vent metagenome</name>
    <dbReference type="NCBI Taxonomy" id="652676"/>
    <lineage>
        <taxon>unclassified sequences</taxon>
        <taxon>metagenomes</taxon>
        <taxon>ecological metagenomes</taxon>
    </lineage>
</organism>
<feature type="domain" description="Alpha/beta hydrolase fold-3" evidence="2">
    <location>
        <begin position="89"/>
        <end position="293"/>
    </location>
</feature>